<comment type="similarity">
    <text evidence="1">Belongs to the CoA-transferase III family.</text>
</comment>
<evidence type="ECO:0000256" key="6">
    <source>
        <dbReference type="ARBA" id="ARBA00065325"/>
    </source>
</evidence>
<keyword evidence="2" id="KW-0808">Transferase</keyword>
<dbReference type="AlphaFoldDB" id="A0A178M3E7"/>
<dbReference type="Proteomes" id="UP000078287">
    <property type="component" value="Unassembled WGS sequence"/>
</dbReference>
<dbReference type="InterPro" id="IPR023606">
    <property type="entry name" value="CoA-Trfase_III_dom_1_sf"/>
</dbReference>
<dbReference type="PANTHER" id="PTHR48207">
    <property type="entry name" value="SUCCINATE--HYDROXYMETHYLGLUTARATE COA-TRANSFERASE"/>
    <property type="match status" value="1"/>
</dbReference>
<dbReference type="InterPro" id="IPR050483">
    <property type="entry name" value="CoA-transferase_III_domain"/>
</dbReference>
<comment type="catalytic activity">
    <reaction evidence="4">
        <text>(3S)-citramalate + succinyl-CoA = (3S)-citramalyl-CoA + succinate</text>
        <dbReference type="Rhea" id="RHEA:38287"/>
        <dbReference type="ChEBI" id="CHEBI:30031"/>
        <dbReference type="ChEBI" id="CHEBI:30936"/>
        <dbReference type="ChEBI" id="CHEBI:57292"/>
        <dbReference type="ChEBI" id="CHEBI:58668"/>
        <dbReference type="EC" id="2.8.3.22"/>
    </reaction>
</comment>
<dbReference type="EC" id="2.8.3.22" evidence="7"/>
<dbReference type="PANTHER" id="PTHR48207:SF3">
    <property type="entry name" value="SUCCINATE--HYDROXYMETHYLGLUTARATE COA-TRANSFERASE"/>
    <property type="match status" value="1"/>
</dbReference>
<accession>A0A178M3E7</accession>
<sequence>MAETNSTLPLAGIRVIDAATVIAAPFCATLLGEFGADVLKVEHPIGGDALRRFGTPTSRGDTLTWLSESRNKRSVTINLQHPEGAKLFKDLIAETDVLCENFRTGTLEKWGLGWDVLSKINPRLIMLRVTGYGQTGPYSDRPGFARIAHAVGGIAYLAGMPKGTPVTPGSTTLADYMTGLYGCIGVLLALRHREQTGCGQYIDAALYESVFRCSDELVPAYGMYGKVRERHGSHHNEFACPHGHFQTKDGKWVAISCATDKLFARLANAMGRPELASSSVYGDQKVRLAHASDVNEIVRDWCSSLTRAEVLQRCYATATPAAPLNDIADFFGDRHVHARRNLVAVDEPSIGETLIMPNVVPKLSETPGSIRSLGPKLGEHTDEVLREWLGMDDAQIGELRSKRVI</sequence>
<evidence type="ECO:0000256" key="4">
    <source>
        <dbReference type="ARBA" id="ARBA00051423"/>
    </source>
</evidence>
<dbReference type="GO" id="GO:0043427">
    <property type="term" value="P:carbon fixation by 3-hydroxypropionate cycle"/>
    <property type="evidence" value="ECO:0007669"/>
    <property type="project" value="UniProtKB-ARBA"/>
</dbReference>
<evidence type="ECO:0000256" key="3">
    <source>
        <dbReference type="ARBA" id="ARBA00023300"/>
    </source>
</evidence>
<comment type="caution">
    <text evidence="8">The sequence shown here is derived from an EMBL/GenBank/DDBJ whole genome shotgun (WGS) entry which is preliminary data.</text>
</comment>
<dbReference type="Gene3D" id="3.30.1540.10">
    <property type="entry name" value="formyl-coa transferase, domain 3"/>
    <property type="match status" value="1"/>
</dbReference>
<comment type="catalytic activity">
    <reaction evidence="5">
        <text>succinyl-CoA + (S)-malate = (S)-malyl-CoA + succinate</text>
        <dbReference type="Rhea" id="RHEA:38255"/>
        <dbReference type="ChEBI" id="CHEBI:15589"/>
        <dbReference type="ChEBI" id="CHEBI:30031"/>
        <dbReference type="ChEBI" id="CHEBI:57292"/>
        <dbReference type="ChEBI" id="CHEBI:57317"/>
        <dbReference type="EC" id="2.8.3.22"/>
    </reaction>
</comment>
<dbReference type="FunFam" id="3.30.1540.10:FF:000006">
    <property type="entry name" value="Succinyl-CoA--L-malate CoA-transferase beta subunit"/>
    <property type="match status" value="1"/>
</dbReference>
<dbReference type="EMBL" id="LWQS01000083">
    <property type="protein sequence ID" value="OAN42678.1"/>
    <property type="molecule type" value="Genomic_DNA"/>
</dbReference>
<reference evidence="8 9" key="1">
    <citation type="submission" date="2016-04" db="EMBL/GenBank/DDBJ databases">
        <title>Chloroflexus islandicus sp. nov., a thermophilic filamentous anoxygenic phototrophic bacterium from geyser Strokkur (Iceland).</title>
        <authorList>
            <person name="Gaisin V.A."/>
            <person name="Kalashnikov A.M."/>
            <person name="Sukhacheva M.V."/>
            <person name="Grouzdev D.S."/>
            <person name="Ivanov T.M."/>
            <person name="Kuznetsov B."/>
            <person name="Gorlenko V.M."/>
        </authorList>
    </citation>
    <scope>NUCLEOTIDE SEQUENCE [LARGE SCALE GENOMIC DNA]</scope>
    <source>
        <strain evidence="9">isl-2</strain>
    </source>
</reference>
<dbReference type="Gene3D" id="3.40.50.10540">
    <property type="entry name" value="Crotonobetainyl-coa:carnitine coa-transferase, domain 1"/>
    <property type="match status" value="1"/>
</dbReference>
<organism evidence="8 9">
    <name type="scientific">Chloroflexus islandicus</name>
    <dbReference type="NCBI Taxonomy" id="1707952"/>
    <lineage>
        <taxon>Bacteria</taxon>
        <taxon>Bacillati</taxon>
        <taxon>Chloroflexota</taxon>
        <taxon>Chloroflexia</taxon>
        <taxon>Chloroflexales</taxon>
        <taxon>Chloroflexineae</taxon>
        <taxon>Chloroflexaceae</taxon>
        <taxon>Chloroflexus</taxon>
    </lineage>
</organism>
<proteinExistence type="inferred from homology"/>
<evidence type="ECO:0000313" key="8">
    <source>
        <dbReference type="EMBL" id="OAN42678.1"/>
    </source>
</evidence>
<keyword evidence="9" id="KW-1185">Reference proteome</keyword>
<gene>
    <name evidence="8" type="ORF">A6A03_18645</name>
</gene>
<dbReference type="InterPro" id="IPR044855">
    <property type="entry name" value="CoA-Trfase_III_dom3_sf"/>
</dbReference>
<evidence type="ECO:0000256" key="7">
    <source>
        <dbReference type="ARBA" id="ARBA00066466"/>
    </source>
</evidence>
<dbReference type="STRING" id="1707952.A6A03_18645"/>
<evidence type="ECO:0000256" key="1">
    <source>
        <dbReference type="ARBA" id="ARBA00008383"/>
    </source>
</evidence>
<dbReference type="InterPro" id="IPR003673">
    <property type="entry name" value="CoA-Trfase_fam_III"/>
</dbReference>
<keyword evidence="3" id="KW-0120">Carbon dioxide fixation</keyword>
<evidence type="ECO:0000313" key="9">
    <source>
        <dbReference type="Proteomes" id="UP000078287"/>
    </source>
</evidence>
<comment type="subunit">
    <text evidence="6">Forms a large complex composed of six heterodimers (alpha, beta).</text>
</comment>
<evidence type="ECO:0000256" key="5">
    <source>
        <dbReference type="ARBA" id="ARBA00051530"/>
    </source>
</evidence>
<dbReference type="GO" id="GO:0008410">
    <property type="term" value="F:CoA-transferase activity"/>
    <property type="evidence" value="ECO:0007669"/>
    <property type="project" value="UniProtKB-ARBA"/>
</dbReference>
<dbReference type="Pfam" id="PF02515">
    <property type="entry name" value="CoA_transf_3"/>
    <property type="match status" value="1"/>
</dbReference>
<protein>
    <recommendedName>
        <fullName evidence="7">succinyl-CoA--L-malate CoA-transferase</fullName>
        <ecNumber evidence="7">2.8.3.22</ecNumber>
    </recommendedName>
</protein>
<dbReference type="RefSeq" id="WP_066790489.1">
    <property type="nucleotide sequence ID" value="NZ_LWQS01000083.1"/>
</dbReference>
<name>A0A178M3E7_9CHLR</name>
<dbReference type="OrthoDB" id="9780178at2"/>
<dbReference type="SUPFAM" id="SSF89796">
    <property type="entry name" value="CoA-transferase family III (CaiB/BaiF)"/>
    <property type="match status" value="1"/>
</dbReference>
<evidence type="ECO:0000256" key="2">
    <source>
        <dbReference type="ARBA" id="ARBA00022679"/>
    </source>
</evidence>